<proteinExistence type="predicted"/>
<dbReference type="Proteomes" id="UP000604825">
    <property type="component" value="Unassembled WGS sequence"/>
</dbReference>
<dbReference type="AlphaFoldDB" id="A0A811MIH8"/>
<feature type="region of interest" description="Disordered" evidence="5">
    <location>
        <begin position="295"/>
        <end position="421"/>
    </location>
</feature>
<keyword evidence="2" id="KW-0238">DNA-binding</keyword>
<accession>A0A811MIH8</accession>
<evidence type="ECO:0000256" key="4">
    <source>
        <dbReference type="ARBA" id="ARBA00023242"/>
    </source>
</evidence>
<feature type="compositionally biased region" description="Polar residues" evidence="5">
    <location>
        <begin position="402"/>
        <end position="417"/>
    </location>
</feature>
<evidence type="ECO:0000256" key="5">
    <source>
        <dbReference type="SAM" id="MobiDB-lite"/>
    </source>
</evidence>
<dbReference type="InterPro" id="IPR036093">
    <property type="entry name" value="NAC_dom_sf"/>
</dbReference>
<evidence type="ECO:0000256" key="1">
    <source>
        <dbReference type="ARBA" id="ARBA00023015"/>
    </source>
</evidence>
<dbReference type="SUPFAM" id="SSF101941">
    <property type="entry name" value="NAC domain"/>
    <property type="match status" value="1"/>
</dbReference>
<evidence type="ECO:0000313" key="7">
    <source>
        <dbReference type="EMBL" id="CAD6205131.1"/>
    </source>
</evidence>
<dbReference type="PANTHER" id="PTHR31719">
    <property type="entry name" value="NAC TRANSCRIPTION FACTOR 56"/>
    <property type="match status" value="1"/>
</dbReference>
<organism evidence="7 8">
    <name type="scientific">Miscanthus lutarioriparius</name>
    <dbReference type="NCBI Taxonomy" id="422564"/>
    <lineage>
        <taxon>Eukaryota</taxon>
        <taxon>Viridiplantae</taxon>
        <taxon>Streptophyta</taxon>
        <taxon>Embryophyta</taxon>
        <taxon>Tracheophyta</taxon>
        <taxon>Spermatophyta</taxon>
        <taxon>Magnoliopsida</taxon>
        <taxon>Liliopsida</taxon>
        <taxon>Poales</taxon>
        <taxon>Poaceae</taxon>
        <taxon>PACMAD clade</taxon>
        <taxon>Panicoideae</taxon>
        <taxon>Andropogonodae</taxon>
        <taxon>Andropogoneae</taxon>
        <taxon>Saccharinae</taxon>
        <taxon>Miscanthus</taxon>
    </lineage>
</organism>
<evidence type="ECO:0000313" key="8">
    <source>
        <dbReference type="Proteomes" id="UP000604825"/>
    </source>
</evidence>
<dbReference type="Pfam" id="PF02365">
    <property type="entry name" value="NAM"/>
    <property type="match status" value="1"/>
</dbReference>
<comment type="caution">
    <text evidence="7">The sequence shown here is derived from an EMBL/GenBank/DDBJ whole genome shotgun (WGS) entry which is preliminary data.</text>
</comment>
<sequence>MSSSTTEDKRFTKHGFPKGFRFVPTHLELITILSHRVYDRRLHPMVAGIFHELSILEHHPEELHDMYERDKEHRYIYFFSWRQYQKTGGAAAGGPVHKKRQRGAGQDEDDNEPRPVRWAKGGGWKPSGGGHVLRWPKEKGGFVAGKMVTMVFYDHRDGGQVKSQWGMHEFTVPVDQRLLSKPTKTTHSHELALYRLYKLKSDDGAGSNQTLANVSAADGHFSAPCPAGQPSFGIFTGWNQRLAAGASTSRMLPPQLQQHHIPNVGHPQYYHHHQYGFGAAPPPSAAHQRVRTMTMPPAYGTGMPGPQLFPFARPPGTGLPGRQSLQFARPPAPSQMPVPPAAANPASHQQAPAKPATQQASHSGATRLPPPAAESPSAQELAPMTATHGGAGQEASGDFGATRSSQDATATAETGQHVQFADCVKPEERMPPPMEDRIPADSNDGIGMPEWDLDLGWMFEDKRFHFTMDELCQTFDEPPPTQQGDNN</sequence>
<evidence type="ECO:0000259" key="6">
    <source>
        <dbReference type="PROSITE" id="PS51005"/>
    </source>
</evidence>
<feature type="compositionally biased region" description="Low complexity" evidence="5">
    <location>
        <begin position="374"/>
        <end position="383"/>
    </location>
</feature>
<keyword evidence="4" id="KW-0539">Nucleus</keyword>
<dbReference type="PANTHER" id="PTHR31719:SF94">
    <property type="entry name" value="PROTEIN ATAF2"/>
    <property type="match status" value="1"/>
</dbReference>
<feature type="compositionally biased region" description="Gly residues" evidence="5">
    <location>
        <begin position="120"/>
        <end position="130"/>
    </location>
</feature>
<dbReference type="InterPro" id="IPR003441">
    <property type="entry name" value="NAC-dom"/>
</dbReference>
<dbReference type="GO" id="GO:0006355">
    <property type="term" value="P:regulation of DNA-templated transcription"/>
    <property type="evidence" value="ECO:0007669"/>
    <property type="project" value="InterPro"/>
</dbReference>
<evidence type="ECO:0000256" key="2">
    <source>
        <dbReference type="ARBA" id="ARBA00023125"/>
    </source>
</evidence>
<feature type="domain" description="NAC" evidence="6">
    <location>
        <begin position="16"/>
        <end position="199"/>
    </location>
</feature>
<feature type="compositionally biased region" description="Low complexity" evidence="5">
    <location>
        <begin position="349"/>
        <end position="360"/>
    </location>
</feature>
<dbReference type="OrthoDB" id="688516at2759"/>
<dbReference type="EMBL" id="CAJGYO010000001">
    <property type="protein sequence ID" value="CAD6205131.1"/>
    <property type="molecule type" value="Genomic_DNA"/>
</dbReference>
<name>A0A811MIH8_9POAL</name>
<reference evidence="7" key="1">
    <citation type="submission" date="2020-10" db="EMBL/GenBank/DDBJ databases">
        <authorList>
            <person name="Han B."/>
            <person name="Lu T."/>
            <person name="Zhao Q."/>
            <person name="Huang X."/>
            <person name="Zhao Y."/>
        </authorList>
    </citation>
    <scope>NUCLEOTIDE SEQUENCE</scope>
</reference>
<keyword evidence="3" id="KW-0804">Transcription</keyword>
<dbReference type="Gene3D" id="2.170.150.80">
    <property type="entry name" value="NAC domain"/>
    <property type="match status" value="1"/>
</dbReference>
<dbReference type="PROSITE" id="PS51005">
    <property type="entry name" value="NAC"/>
    <property type="match status" value="1"/>
</dbReference>
<keyword evidence="1" id="KW-0805">Transcription regulation</keyword>
<dbReference type="GO" id="GO:0003677">
    <property type="term" value="F:DNA binding"/>
    <property type="evidence" value="ECO:0007669"/>
    <property type="project" value="UniProtKB-KW"/>
</dbReference>
<evidence type="ECO:0000256" key="3">
    <source>
        <dbReference type="ARBA" id="ARBA00023163"/>
    </source>
</evidence>
<protein>
    <recommendedName>
        <fullName evidence="6">NAC domain-containing protein</fullName>
    </recommendedName>
</protein>
<keyword evidence="8" id="KW-1185">Reference proteome</keyword>
<feature type="region of interest" description="Disordered" evidence="5">
    <location>
        <begin position="88"/>
        <end position="130"/>
    </location>
</feature>
<gene>
    <name evidence="7" type="ORF">NCGR_LOCUS2964</name>
</gene>
<feature type="compositionally biased region" description="Pro residues" evidence="5">
    <location>
        <begin position="330"/>
        <end position="342"/>
    </location>
</feature>